<dbReference type="GO" id="GO:0006313">
    <property type="term" value="P:DNA transposition"/>
    <property type="evidence" value="ECO:0007669"/>
    <property type="project" value="InterPro"/>
</dbReference>
<dbReference type="RefSeq" id="WP_242617711.1">
    <property type="nucleotide sequence ID" value="NZ_SHKW01000001.1"/>
</dbReference>
<proteinExistence type="predicted"/>
<gene>
    <name evidence="2" type="ORF">BDD14_0773</name>
</gene>
<sequence>MQSVIPTQASAILDCVSGIQGSLHVTLEEGTHSAWLYDLLVQRVKKLVVCNPRKNALLKSGRKSDAIDARKLAELLWAGMLSPFYHGENSALEVQHLARAYAMLTDDTTRTMMRLKPCFAARRSSVLAGSCTENGTMMIT</sequence>
<evidence type="ECO:0000313" key="2">
    <source>
        <dbReference type="EMBL" id="RZU39393.1"/>
    </source>
</evidence>
<accession>A0A4Q7YR53</accession>
<name>A0A4Q7YR53_9BACT</name>
<feature type="domain" description="Transposase IS110-like N-terminal" evidence="1">
    <location>
        <begin position="11"/>
        <end position="116"/>
    </location>
</feature>
<comment type="caution">
    <text evidence="2">The sequence shown here is derived from an EMBL/GenBank/DDBJ whole genome shotgun (WGS) entry which is preliminary data.</text>
</comment>
<dbReference type="GO" id="GO:0003677">
    <property type="term" value="F:DNA binding"/>
    <property type="evidence" value="ECO:0007669"/>
    <property type="project" value="InterPro"/>
</dbReference>
<dbReference type="Pfam" id="PF01548">
    <property type="entry name" value="DEDD_Tnp_IS110"/>
    <property type="match status" value="1"/>
</dbReference>
<protein>
    <submittedName>
        <fullName evidence="2">Transposase</fullName>
    </submittedName>
</protein>
<dbReference type="InterPro" id="IPR002525">
    <property type="entry name" value="Transp_IS110-like_N"/>
</dbReference>
<evidence type="ECO:0000259" key="1">
    <source>
        <dbReference type="Pfam" id="PF01548"/>
    </source>
</evidence>
<evidence type="ECO:0000313" key="3">
    <source>
        <dbReference type="Proteomes" id="UP000292958"/>
    </source>
</evidence>
<dbReference type="AlphaFoldDB" id="A0A4Q7YR53"/>
<dbReference type="EMBL" id="SHKW01000001">
    <property type="protein sequence ID" value="RZU39393.1"/>
    <property type="molecule type" value="Genomic_DNA"/>
</dbReference>
<dbReference type="Proteomes" id="UP000292958">
    <property type="component" value="Unassembled WGS sequence"/>
</dbReference>
<keyword evidence="3" id="KW-1185">Reference proteome</keyword>
<reference evidence="2 3" key="1">
    <citation type="submission" date="2019-02" db="EMBL/GenBank/DDBJ databases">
        <title>Genomic Encyclopedia of Archaeal and Bacterial Type Strains, Phase II (KMG-II): from individual species to whole genera.</title>
        <authorList>
            <person name="Goeker M."/>
        </authorList>
    </citation>
    <scope>NUCLEOTIDE SEQUENCE [LARGE SCALE GENOMIC DNA]</scope>
    <source>
        <strain evidence="2 3">DSM 18101</strain>
    </source>
</reference>
<dbReference type="GO" id="GO:0004803">
    <property type="term" value="F:transposase activity"/>
    <property type="evidence" value="ECO:0007669"/>
    <property type="project" value="InterPro"/>
</dbReference>
<organism evidence="2 3">
    <name type="scientific">Edaphobacter modestus</name>
    <dbReference type="NCBI Taxonomy" id="388466"/>
    <lineage>
        <taxon>Bacteria</taxon>
        <taxon>Pseudomonadati</taxon>
        <taxon>Acidobacteriota</taxon>
        <taxon>Terriglobia</taxon>
        <taxon>Terriglobales</taxon>
        <taxon>Acidobacteriaceae</taxon>
        <taxon>Edaphobacter</taxon>
    </lineage>
</organism>